<proteinExistence type="predicted"/>
<evidence type="ECO:0000313" key="1">
    <source>
        <dbReference type="EMBL" id="KAH0571414.1"/>
    </source>
</evidence>
<organism evidence="1 2">
    <name type="scientific">Spironucleus salmonicida</name>
    <dbReference type="NCBI Taxonomy" id="348837"/>
    <lineage>
        <taxon>Eukaryota</taxon>
        <taxon>Metamonada</taxon>
        <taxon>Diplomonadida</taxon>
        <taxon>Hexamitidae</taxon>
        <taxon>Hexamitinae</taxon>
        <taxon>Spironucleus</taxon>
    </lineage>
</organism>
<protein>
    <submittedName>
        <fullName evidence="1">Uncharacterized protein</fullName>
    </submittedName>
</protein>
<dbReference type="RefSeq" id="XP_067762187.1">
    <property type="nucleotide sequence ID" value="XM_067911500.1"/>
</dbReference>
<dbReference type="EMBL" id="AUWU02000007">
    <property type="protein sequence ID" value="KAH0571414.1"/>
    <property type="molecule type" value="Genomic_DNA"/>
</dbReference>
<dbReference type="Proteomes" id="UP000018208">
    <property type="component" value="Unassembled WGS sequence"/>
</dbReference>
<accession>A0A9P8RW12</accession>
<sequence length="153" mass="17620">MLSVLRTKKYKMNSGNFSICLQALVWNQQYTILLNYYALLVNVGVSQKYISSYSMHDPTHPYPYQMQQVASSADFASLQQNSSQRVVVTIQHSSIPMLRSQQTYRVRLQSIMFDRLCIILVLKIECKQSSAQPVLVLLVRIAFLVILCTWAHK</sequence>
<comment type="caution">
    <text evidence="1">The sequence shown here is derived from an EMBL/GenBank/DDBJ whole genome shotgun (WGS) entry which is preliminary data.</text>
</comment>
<reference evidence="1 2" key="1">
    <citation type="journal article" date="2014" name="PLoS Genet.">
        <title>The Genome of Spironucleus salmonicida Highlights a Fish Pathogen Adapted to Fluctuating Environments.</title>
        <authorList>
            <person name="Xu F."/>
            <person name="Jerlstrom-Hultqvist J."/>
            <person name="Einarsson E."/>
            <person name="Astvaldsson A."/>
            <person name="Svard S.G."/>
            <person name="Andersson J.O."/>
        </authorList>
    </citation>
    <scope>NUCLEOTIDE SEQUENCE [LARGE SCALE GENOMIC DNA]</scope>
    <source>
        <strain evidence="1 2">ATCC 50377</strain>
    </source>
</reference>
<evidence type="ECO:0000313" key="2">
    <source>
        <dbReference type="Proteomes" id="UP000018208"/>
    </source>
</evidence>
<dbReference type="AlphaFoldDB" id="A0A9P8RW12"/>
<dbReference type="KEGG" id="ssao:94301738"/>
<dbReference type="GeneID" id="94301738"/>
<gene>
    <name evidence="1" type="ORF">SS50377_27715</name>
</gene>
<name>A0A9P8RW12_9EUKA</name>
<keyword evidence="2" id="KW-1185">Reference proteome</keyword>